<organism evidence="1 2">
    <name type="scientific">Ixodes persulcatus</name>
    <name type="common">Taiga tick</name>
    <dbReference type="NCBI Taxonomy" id="34615"/>
    <lineage>
        <taxon>Eukaryota</taxon>
        <taxon>Metazoa</taxon>
        <taxon>Ecdysozoa</taxon>
        <taxon>Arthropoda</taxon>
        <taxon>Chelicerata</taxon>
        <taxon>Arachnida</taxon>
        <taxon>Acari</taxon>
        <taxon>Parasitiformes</taxon>
        <taxon>Ixodida</taxon>
        <taxon>Ixodoidea</taxon>
        <taxon>Ixodidae</taxon>
        <taxon>Ixodinae</taxon>
        <taxon>Ixodes</taxon>
    </lineage>
</organism>
<evidence type="ECO:0000313" key="1">
    <source>
        <dbReference type="EMBL" id="KAG0423130.1"/>
    </source>
</evidence>
<proteinExistence type="predicted"/>
<keyword evidence="2" id="KW-1185">Reference proteome</keyword>
<reference evidence="1 2" key="1">
    <citation type="journal article" date="2020" name="Cell">
        <title>Large-Scale Comparative Analyses of Tick Genomes Elucidate Their Genetic Diversity and Vector Capacities.</title>
        <authorList>
            <consortium name="Tick Genome and Microbiome Consortium (TIGMIC)"/>
            <person name="Jia N."/>
            <person name="Wang J."/>
            <person name="Shi W."/>
            <person name="Du L."/>
            <person name="Sun Y."/>
            <person name="Zhan W."/>
            <person name="Jiang J.F."/>
            <person name="Wang Q."/>
            <person name="Zhang B."/>
            <person name="Ji P."/>
            <person name="Bell-Sakyi L."/>
            <person name="Cui X.M."/>
            <person name="Yuan T.T."/>
            <person name="Jiang B.G."/>
            <person name="Yang W.F."/>
            <person name="Lam T.T."/>
            <person name="Chang Q.C."/>
            <person name="Ding S.J."/>
            <person name="Wang X.J."/>
            <person name="Zhu J.G."/>
            <person name="Ruan X.D."/>
            <person name="Zhao L."/>
            <person name="Wei J.T."/>
            <person name="Ye R.Z."/>
            <person name="Que T.C."/>
            <person name="Du C.H."/>
            <person name="Zhou Y.H."/>
            <person name="Cheng J.X."/>
            <person name="Dai P.F."/>
            <person name="Guo W.B."/>
            <person name="Han X.H."/>
            <person name="Huang E.J."/>
            <person name="Li L.F."/>
            <person name="Wei W."/>
            <person name="Gao Y.C."/>
            <person name="Liu J.Z."/>
            <person name="Shao H.Z."/>
            <person name="Wang X."/>
            <person name="Wang C.C."/>
            <person name="Yang T.C."/>
            <person name="Huo Q.B."/>
            <person name="Li W."/>
            <person name="Chen H.Y."/>
            <person name="Chen S.E."/>
            <person name="Zhou L.G."/>
            <person name="Ni X.B."/>
            <person name="Tian J.H."/>
            <person name="Sheng Y."/>
            <person name="Liu T."/>
            <person name="Pan Y.S."/>
            <person name="Xia L.Y."/>
            <person name="Li J."/>
            <person name="Zhao F."/>
            <person name="Cao W.C."/>
        </authorList>
    </citation>
    <scope>NUCLEOTIDE SEQUENCE [LARGE SCALE GENOMIC DNA]</scope>
    <source>
        <strain evidence="1">Iper-2018</strain>
    </source>
</reference>
<gene>
    <name evidence="1" type="ORF">HPB47_001067</name>
</gene>
<dbReference type="EMBL" id="JABSTQ010010142">
    <property type="protein sequence ID" value="KAG0423130.1"/>
    <property type="molecule type" value="Genomic_DNA"/>
</dbReference>
<name>A0AC60PQA1_IXOPE</name>
<dbReference type="Proteomes" id="UP000805193">
    <property type="component" value="Unassembled WGS sequence"/>
</dbReference>
<comment type="caution">
    <text evidence="1">The sequence shown here is derived from an EMBL/GenBank/DDBJ whole genome shotgun (WGS) entry which is preliminary data.</text>
</comment>
<evidence type="ECO:0000313" key="2">
    <source>
        <dbReference type="Proteomes" id="UP000805193"/>
    </source>
</evidence>
<sequence>MRASSRSFPKRASLALSLGQGMVNPPSRGRLQRPLSPVCAGDLERRLSAPCGSGGAIEVRNRGSVPLYGALLRLWKWHHTPLLGGGARFAPWRELLSIGEAPVSSGQLPLWRGLAKVGNGTPFGHFEIEWSGPSAEPFLGVGTSHQEDNLLWSCAIEVLDEFDSESLPAHLLCPVPLRLVTKSARVSRASKFLAYCIANPERCAVVRLSYWDVCDLKSGPRQCTSRTWRTAVQTGQWLQDPAAQEPSGSLHFALIPHRSSVMLLPLQKLPPAPVLSLSFACSRPGGSYAPIAPDGQLDCQLIQGIPLVSATSIFSSVQRMNTAFLAPPRDFLGDKGWTIADATGFGSASWELSISLADLVVDSTAVSAPASERSNLSSLEGCQLSEVIGDPSDWPERRALLLSSADMARLSDNSTMTRSGSAPKTIAVSAKDILRFFDESGNAKRPPLEAISYEGGLAVPSVDKEQLKIAEWPRCLQCRYHDVYYNVDSKSYESCGQFVGERTPLDETATTCVPNRASSVLAVAEVTASAASSCGSSPIPRKSGRKTSSTAPVGDSAPSIADELRRSPRKKCTVIAGQRTTSSRLRRSPRKAAAEKSAAGRLQQATPTKSPRRLDLERVK</sequence>
<protein>
    <submittedName>
        <fullName evidence="1">Uncharacterized protein</fullName>
    </submittedName>
</protein>
<accession>A0AC60PQA1</accession>